<feature type="transmembrane region" description="Helical" evidence="16">
    <location>
        <begin position="34"/>
        <end position="57"/>
    </location>
</feature>
<dbReference type="SUPFAM" id="SSF158472">
    <property type="entry name" value="HAMP domain-like"/>
    <property type="match status" value="1"/>
</dbReference>
<dbReference type="Proteomes" id="UP001606303">
    <property type="component" value="Unassembled WGS sequence"/>
</dbReference>
<keyword evidence="15" id="KW-0175">Coiled coil</keyword>
<evidence type="ECO:0000313" key="20">
    <source>
        <dbReference type="Proteomes" id="UP001606303"/>
    </source>
</evidence>
<dbReference type="InterPro" id="IPR003660">
    <property type="entry name" value="HAMP_dom"/>
</dbReference>
<keyword evidence="13 14" id="KW-0472">Membrane</keyword>
<dbReference type="Pfam" id="PF01590">
    <property type="entry name" value="GAF"/>
    <property type="match status" value="1"/>
</dbReference>
<keyword evidence="5" id="KW-0597">Phosphoprotein</keyword>
<reference evidence="19 20" key="1">
    <citation type="submission" date="2024-08" db="EMBL/GenBank/DDBJ databases">
        <authorList>
            <person name="Lu H."/>
        </authorList>
    </citation>
    <scope>NUCLEOTIDE SEQUENCE [LARGE SCALE GENOMIC DNA]</scope>
    <source>
        <strain evidence="19 20">BYS87W</strain>
    </source>
</reference>
<keyword evidence="7 16" id="KW-0812">Transmembrane</keyword>
<dbReference type="InterPro" id="IPR003018">
    <property type="entry name" value="GAF"/>
</dbReference>
<feature type="coiled-coil region" evidence="15">
    <location>
        <begin position="248"/>
        <end position="282"/>
    </location>
</feature>
<organism evidence="19 20">
    <name type="scientific">Pelomonas baiyunensis</name>
    <dbReference type="NCBI Taxonomy" id="3299026"/>
    <lineage>
        <taxon>Bacteria</taxon>
        <taxon>Pseudomonadati</taxon>
        <taxon>Pseudomonadota</taxon>
        <taxon>Betaproteobacteria</taxon>
        <taxon>Burkholderiales</taxon>
        <taxon>Sphaerotilaceae</taxon>
        <taxon>Roseateles</taxon>
    </lineage>
</organism>
<dbReference type="SMART" id="SM00387">
    <property type="entry name" value="HATPase_c"/>
    <property type="match status" value="1"/>
</dbReference>
<keyword evidence="12 14" id="KW-0902">Two-component regulatory system</keyword>
<dbReference type="Pfam" id="PF13675">
    <property type="entry name" value="PilJ"/>
    <property type="match status" value="1"/>
</dbReference>
<keyword evidence="20" id="KW-1185">Reference proteome</keyword>
<gene>
    <name evidence="19" type="ORF">ACG01O_00145</name>
</gene>
<dbReference type="InterPro" id="IPR005467">
    <property type="entry name" value="His_kinase_dom"/>
</dbReference>
<dbReference type="EMBL" id="JBIGIB010000001">
    <property type="protein sequence ID" value="MFG6465005.1"/>
    <property type="molecule type" value="Genomic_DNA"/>
</dbReference>
<evidence type="ECO:0000256" key="16">
    <source>
        <dbReference type="SAM" id="Phobius"/>
    </source>
</evidence>
<dbReference type="InterPro" id="IPR029016">
    <property type="entry name" value="GAF-like_dom_sf"/>
</dbReference>
<evidence type="ECO:0000259" key="18">
    <source>
        <dbReference type="PROSITE" id="PS50885"/>
    </source>
</evidence>
<dbReference type="SMART" id="SM00304">
    <property type="entry name" value="HAMP"/>
    <property type="match status" value="1"/>
</dbReference>
<dbReference type="PIRSF" id="PIRSF003167">
    <property type="entry name" value="STHK_NarX/NarQ"/>
    <property type="match status" value="1"/>
</dbReference>
<comment type="subcellular location">
    <subcellularLocation>
        <location evidence="2">Cell inner membrane</location>
        <topology evidence="2">Multi-pass membrane protein</topology>
    </subcellularLocation>
</comment>
<evidence type="ECO:0000256" key="13">
    <source>
        <dbReference type="ARBA" id="ARBA00023136"/>
    </source>
</evidence>
<dbReference type="Gene3D" id="3.30.450.40">
    <property type="match status" value="1"/>
</dbReference>
<keyword evidence="9 14" id="KW-0418">Kinase</keyword>
<dbReference type="Pfam" id="PF02518">
    <property type="entry name" value="HATPase_c"/>
    <property type="match status" value="1"/>
</dbReference>
<dbReference type="SUPFAM" id="SSF55781">
    <property type="entry name" value="GAF domain-like"/>
    <property type="match status" value="1"/>
</dbReference>
<dbReference type="Pfam" id="PF07730">
    <property type="entry name" value="HisKA_3"/>
    <property type="match status" value="1"/>
</dbReference>
<accession>A0ABW7GSV1</accession>
<keyword evidence="6 14" id="KW-0808">Transferase</keyword>
<evidence type="ECO:0000256" key="4">
    <source>
        <dbReference type="ARBA" id="ARBA00022519"/>
    </source>
</evidence>
<dbReference type="Pfam" id="PF00672">
    <property type="entry name" value="HAMP"/>
    <property type="match status" value="1"/>
</dbReference>
<dbReference type="PROSITE" id="PS50109">
    <property type="entry name" value="HIS_KIN"/>
    <property type="match status" value="1"/>
</dbReference>
<evidence type="ECO:0000256" key="5">
    <source>
        <dbReference type="ARBA" id="ARBA00022553"/>
    </source>
</evidence>
<dbReference type="PANTHER" id="PTHR24421">
    <property type="entry name" value="NITRATE/NITRITE SENSOR PROTEIN NARX-RELATED"/>
    <property type="match status" value="1"/>
</dbReference>
<dbReference type="SMART" id="SM00065">
    <property type="entry name" value="GAF"/>
    <property type="match status" value="1"/>
</dbReference>
<protein>
    <recommendedName>
        <fullName evidence="14">Sensor protein</fullName>
        <ecNumber evidence="14">2.7.13.3</ecNumber>
    </recommendedName>
</protein>
<dbReference type="CDD" id="cd16917">
    <property type="entry name" value="HATPase_UhpB-NarQ-NarX-like"/>
    <property type="match status" value="1"/>
</dbReference>
<evidence type="ECO:0000256" key="8">
    <source>
        <dbReference type="ARBA" id="ARBA00022741"/>
    </source>
</evidence>
<evidence type="ECO:0000259" key="17">
    <source>
        <dbReference type="PROSITE" id="PS50109"/>
    </source>
</evidence>
<dbReference type="RefSeq" id="WP_394379780.1">
    <property type="nucleotide sequence ID" value="NZ_JBIGIB010000001.1"/>
</dbReference>
<dbReference type="InterPro" id="IPR036890">
    <property type="entry name" value="HATPase_C_sf"/>
</dbReference>
<dbReference type="Gene3D" id="1.20.5.1930">
    <property type="match status" value="1"/>
</dbReference>
<dbReference type="Gene3D" id="3.30.565.10">
    <property type="entry name" value="Histidine kinase-like ATPase, C-terminal domain"/>
    <property type="match status" value="1"/>
</dbReference>
<comment type="catalytic activity">
    <reaction evidence="1 14">
        <text>ATP + protein L-histidine = ADP + protein N-phospho-L-histidine.</text>
        <dbReference type="EC" id="2.7.13.3"/>
    </reaction>
</comment>
<evidence type="ECO:0000256" key="6">
    <source>
        <dbReference type="ARBA" id="ARBA00022679"/>
    </source>
</evidence>
<proteinExistence type="predicted"/>
<dbReference type="EC" id="2.7.13.3" evidence="14"/>
<keyword evidence="11 16" id="KW-1133">Transmembrane helix</keyword>
<evidence type="ECO:0000256" key="9">
    <source>
        <dbReference type="ARBA" id="ARBA00022777"/>
    </source>
</evidence>
<sequence length="648" mass="70877">MAAETLTWPGGVSAESGLQYSDAMPRSWSLSAKLGAIGAALLLMAFASIGLTLWVTWQLEGGAAAVNEAGRMRMQTWRLAQTLERVDERQRNALFEQFDRSIGVLRTGDPARPLFVPHDHASQEAFAVVQREWDVLKAAWRTPPAPGAERVAEQADAFVSRIDAFVSAIEKHLSGLTTILNAVQFVMVALTIGSAIALLYSAYLFIFNPLSRLQAGLSSVEKGDLAARVAPGADDEFGSLARGFNRMAETLQGLYQNLEGKVQEKTERLEAQRARLEALYESAAFVARADTLEALAKGIARQVRRVARADASAVRWSDEANRKYLLLASDCLPQSVIDEEHCIPTGDCLCGQPQSGAMTRVIPIHPEGTPSRLAHCAREGFESVVSVPVRLHERLVGEINLFYRDTRPLADEDRVLLETIASHLAGAIESLRAAALQRETAVAEERSFIARELHDSIAQSLAFLKIQLGLLRSDIRSADQARIEKTLAELDAGVHESLGDVRELLVHFRTRTNAEDIAPALKTTLQKFEHQTGLTTHLDIEGEGMPLPADVQVQVLHVVQEALSNVRKHARAREVWVEVQQSPQWRVEVRDDGCGFEADGTGLDETHVGLRIMRERAQNIGASVEVASVPGSGTCVVLKLPERLGMAA</sequence>
<dbReference type="InterPro" id="IPR029095">
    <property type="entry name" value="NarX-like_N"/>
</dbReference>
<evidence type="ECO:0000256" key="12">
    <source>
        <dbReference type="ARBA" id="ARBA00023012"/>
    </source>
</evidence>
<comment type="caution">
    <text evidence="19">The sequence shown here is derived from an EMBL/GenBank/DDBJ whole genome shotgun (WGS) entry which is preliminary data.</text>
</comment>
<feature type="domain" description="HAMP" evidence="18">
    <location>
        <begin position="204"/>
        <end position="256"/>
    </location>
</feature>
<keyword evidence="4 14" id="KW-0997">Cell inner membrane</keyword>
<dbReference type="SUPFAM" id="SSF55874">
    <property type="entry name" value="ATPase domain of HSP90 chaperone/DNA topoisomerase II/histidine kinase"/>
    <property type="match status" value="1"/>
</dbReference>
<dbReference type="InterPro" id="IPR050482">
    <property type="entry name" value="Sensor_HK_TwoCompSys"/>
</dbReference>
<feature type="domain" description="Histidine kinase" evidence="17">
    <location>
        <begin position="448"/>
        <end position="644"/>
    </location>
</feature>
<evidence type="ECO:0000256" key="14">
    <source>
        <dbReference type="PIRNR" id="PIRNR003167"/>
    </source>
</evidence>
<dbReference type="Gene3D" id="6.10.340.10">
    <property type="match status" value="1"/>
</dbReference>
<evidence type="ECO:0000256" key="1">
    <source>
        <dbReference type="ARBA" id="ARBA00000085"/>
    </source>
</evidence>
<dbReference type="Gene3D" id="1.20.120.960">
    <property type="entry name" value="Histidine kinase NarX, sensor domain"/>
    <property type="match status" value="1"/>
</dbReference>
<dbReference type="InterPro" id="IPR011712">
    <property type="entry name" value="Sig_transdc_His_kin_sub3_dim/P"/>
</dbReference>
<evidence type="ECO:0000256" key="11">
    <source>
        <dbReference type="ARBA" id="ARBA00022989"/>
    </source>
</evidence>
<evidence type="ECO:0000256" key="7">
    <source>
        <dbReference type="ARBA" id="ARBA00022692"/>
    </source>
</evidence>
<keyword evidence="10 14" id="KW-0067">ATP-binding</keyword>
<keyword evidence="3 14" id="KW-1003">Cell membrane</keyword>
<evidence type="ECO:0000256" key="3">
    <source>
        <dbReference type="ARBA" id="ARBA00022475"/>
    </source>
</evidence>
<evidence type="ECO:0000256" key="2">
    <source>
        <dbReference type="ARBA" id="ARBA00004429"/>
    </source>
</evidence>
<dbReference type="PROSITE" id="PS50885">
    <property type="entry name" value="HAMP"/>
    <property type="match status" value="1"/>
</dbReference>
<dbReference type="CDD" id="cd06225">
    <property type="entry name" value="HAMP"/>
    <property type="match status" value="1"/>
</dbReference>
<evidence type="ECO:0000313" key="19">
    <source>
        <dbReference type="EMBL" id="MFG6465005.1"/>
    </source>
</evidence>
<dbReference type="InterPro" id="IPR042295">
    <property type="entry name" value="NarX-like_N_sf"/>
</dbReference>
<evidence type="ECO:0000256" key="10">
    <source>
        <dbReference type="ARBA" id="ARBA00022840"/>
    </source>
</evidence>
<dbReference type="PANTHER" id="PTHR24421:SF10">
    <property type="entry name" value="NITRATE_NITRITE SENSOR PROTEIN NARQ"/>
    <property type="match status" value="1"/>
</dbReference>
<name>A0ABW7GSV1_9BURK</name>
<feature type="transmembrane region" description="Helical" evidence="16">
    <location>
        <begin position="182"/>
        <end position="206"/>
    </location>
</feature>
<dbReference type="InterPro" id="IPR003594">
    <property type="entry name" value="HATPase_dom"/>
</dbReference>
<dbReference type="InterPro" id="IPR016380">
    <property type="entry name" value="Sig_transdc_His_kin_NarX/NarQ"/>
</dbReference>
<keyword evidence="8 14" id="KW-0547">Nucleotide-binding</keyword>
<evidence type="ECO:0000256" key="15">
    <source>
        <dbReference type="SAM" id="Coils"/>
    </source>
</evidence>